<keyword evidence="15 16" id="KW-0472">Membrane</keyword>
<organism evidence="19 20">
    <name type="scientific">Cylicocyclus nassatus</name>
    <name type="common">Nematode worm</name>
    <dbReference type="NCBI Taxonomy" id="53992"/>
    <lineage>
        <taxon>Eukaryota</taxon>
        <taxon>Metazoa</taxon>
        <taxon>Ecdysozoa</taxon>
        <taxon>Nematoda</taxon>
        <taxon>Chromadorea</taxon>
        <taxon>Rhabditida</taxon>
        <taxon>Rhabditina</taxon>
        <taxon>Rhabditomorpha</taxon>
        <taxon>Strongyloidea</taxon>
        <taxon>Strongylidae</taxon>
        <taxon>Cylicocyclus</taxon>
    </lineage>
</organism>
<evidence type="ECO:0000256" key="11">
    <source>
        <dbReference type="ARBA" id="ARBA00022989"/>
    </source>
</evidence>
<dbReference type="GO" id="GO:0006744">
    <property type="term" value="P:ubiquinone biosynthetic process"/>
    <property type="evidence" value="ECO:0007669"/>
    <property type="project" value="UniProtKB-ARBA"/>
</dbReference>
<reference evidence="19" key="1">
    <citation type="submission" date="2023-07" db="EMBL/GenBank/DDBJ databases">
        <authorList>
            <consortium name="CYATHOMIX"/>
        </authorList>
    </citation>
    <scope>NUCLEOTIDE SEQUENCE</scope>
    <source>
        <strain evidence="19">N/A</strain>
    </source>
</reference>
<comment type="cofactor">
    <cofactor evidence="1">
        <name>FAD</name>
        <dbReference type="ChEBI" id="CHEBI:57692"/>
    </cofactor>
</comment>
<keyword evidence="5 17" id="KW-0813">Transport</keyword>
<accession>A0AA36DRL6</accession>
<dbReference type="InterPro" id="IPR018168">
    <property type="entry name" value="Ubi_Hdrlase_CS"/>
</dbReference>
<proteinExistence type="inferred from homology"/>
<evidence type="ECO:0000256" key="3">
    <source>
        <dbReference type="ARBA" id="ARBA00005349"/>
    </source>
</evidence>
<keyword evidence="20" id="KW-1185">Reference proteome</keyword>
<dbReference type="PROSITE" id="PS50920">
    <property type="entry name" value="SOLCAR"/>
    <property type="match status" value="3"/>
</dbReference>
<dbReference type="EMBL" id="CATQJL010000001">
    <property type="protein sequence ID" value="CAJ0591388.1"/>
    <property type="molecule type" value="Genomic_DNA"/>
</dbReference>
<feature type="domain" description="FAD-binding" evidence="18">
    <location>
        <begin position="374"/>
        <end position="438"/>
    </location>
</feature>
<dbReference type="InterPro" id="IPR050391">
    <property type="entry name" value="Mito_Metabolite_Transporter"/>
</dbReference>
<dbReference type="Gene3D" id="1.50.40.10">
    <property type="entry name" value="Mitochondrial carrier domain"/>
    <property type="match status" value="1"/>
</dbReference>
<evidence type="ECO:0000259" key="18">
    <source>
        <dbReference type="Pfam" id="PF01494"/>
    </source>
</evidence>
<evidence type="ECO:0000256" key="17">
    <source>
        <dbReference type="RuleBase" id="RU000488"/>
    </source>
</evidence>
<keyword evidence="9" id="KW-0999">Mitochondrion inner membrane</keyword>
<keyword evidence="14" id="KW-0496">Mitochondrion</keyword>
<comment type="subcellular location">
    <subcellularLocation>
        <location evidence="2">Mitochondrion inner membrane</location>
        <topology evidence="2">Multi-pass membrane protein</topology>
    </subcellularLocation>
</comment>
<dbReference type="SUPFAM" id="SSF51905">
    <property type="entry name" value="FAD/NAD(P)-binding domain"/>
    <property type="match status" value="1"/>
</dbReference>
<feature type="repeat" description="Solcar" evidence="16">
    <location>
        <begin position="16"/>
        <end position="102"/>
    </location>
</feature>
<dbReference type="SUPFAM" id="SSF103506">
    <property type="entry name" value="Mitochondrial carrier"/>
    <property type="match status" value="1"/>
</dbReference>
<dbReference type="PROSITE" id="PS01304">
    <property type="entry name" value="UBIH"/>
    <property type="match status" value="1"/>
</dbReference>
<dbReference type="Proteomes" id="UP001176961">
    <property type="component" value="Unassembled WGS sequence"/>
</dbReference>
<evidence type="ECO:0000256" key="5">
    <source>
        <dbReference type="ARBA" id="ARBA00022448"/>
    </source>
</evidence>
<comment type="similarity">
    <text evidence="3">Belongs to the UbiH/COQ6 family.</text>
</comment>
<dbReference type="AlphaFoldDB" id="A0AA36DRL6"/>
<dbReference type="Pfam" id="PF01494">
    <property type="entry name" value="FAD_binding_3"/>
    <property type="match status" value="1"/>
</dbReference>
<evidence type="ECO:0000256" key="14">
    <source>
        <dbReference type="ARBA" id="ARBA00023128"/>
    </source>
</evidence>
<dbReference type="Pfam" id="PF00153">
    <property type="entry name" value="Mito_carr"/>
    <property type="match status" value="3"/>
</dbReference>
<dbReference type="GO" id="GO:0004497">
    <property type="term" value="F:monooxygenase activity"/>
    <property type="evidence" value="ECO:0007669"/>
    <property type="project" value="UniProtKB-KW"/>
</dbReference>
<evidence type="ECO:0000313" key="19">
    <source>
        <dbReference type="EMBL" id="CAJ0591388.1"/>
    </source>
</evidence>
<dbReference type="Gene3D" id="3.50.50.60">
    <property type="entry name" value="FAD/NAD(P)-binding domain"/>
    <property type="match status" value="1"/>
</dbReference>
<keyword evidence="10" id="KW-0274">FAD</keyword>
<evidence type="ECO:0000256" key="16">
    <source>
        <dbReference type="PROSITE-ProRule" id="PRU00282"/>
    </source>
</evidence>
<evidence type="ECO:0000256" key="10">
    <source>
        <dbReference type="ARBA" id="ARBA00022827"/>
    </source>
</evidence>
<protein>
    <recommendedName>
        <fullName evidence="18">FAD-binding domain-containing protein</fullName>
    </recommendedName>
</protein>
<evidence type="ECO:0000256" key="6">
    <source>
        <dbReference type="ARBA" id="ARBA00022630"/>
    </source>
</evidence>
<dbReference type="GO" id="GO:0071949">
    <property type="term" value="F:FAD binding"/>
    <property type="evidence" value="ECO:0007669"/>
    <property type="project" value="InterPro"/>
</dbReference>
<sequence length="492" mass="55539">MASRLAEQDPNESPLKQIATKYFLSCTAALVAETVTYPLDITKTRLQIARNKHTKGGMFQVTYDIVRREGAMSLWTGIAPAITRHYIYTGIRIGGYETLRGMMFDEQKERTFPVWKSMICGSVAGLVAQFAASPTDLVKVQMQMEGLRKLQNLPLRYTGALDCFISLYRTQGFFGLWLGWIPNCQRAALLNMADIATYDFVKHKLVGDFSFRDNWFTHAVSSACAGLSAAIVSLPSDVVKTRMMDQIRHELDAKMSHVKSTHVHLYNGCIDCFIKIVRHEGFFSLYRGFLPSYIRMAPWSLTFWVSYEEIRKLVSVDVSDWSRRVVSWQLLFSTTQWLVQLPFLSGNTMPTPQPPHVIELQGDSRAAYPLGFGHAHTYIHPRAALIGDAAHRIHPLAGQGVNLGYHDVIVLNRILGRAASEGADLGSMTYLQEYDTEAQRNNLPVMVLCDWLNRLYRTNAAPIVLLRSVGLSMFNRLTPIKDYLVTRLSTAN</sequence>
<gene>
    <name evidence="19" type="ORF">CYNAS_LOCUS3371</name>
</gene>
<name>A0AA36DRL6_CYLNA</name>
<evidence type="ECO:0000256" key="8">
    <source>
        <dbReference type="ARBA" id="ARBA00022737"/>
    </source>
</evidence>
<dbReference type="InterPro" id="IPR018108">
    <property type="entry name" value="MCP_transmembrane"/>
</dbReference>
<feature type="repeat" description="Solcar" evidence="16">
    <location>
        <begin position="116"/>
        <end position="204"/>
    </location>
</feature>
<evidence type="ECO:0000256" key="7">
    <source>
        <dbReference type="ARBA" id="ARBA00022692"/>
    </source>
</evidence>
<dbReference type="InterPro" id="IPR036188">
    <property type="entry name" value="FAD/NAD-bd_sf"/>
</dbReference>
<evidence type="ECO:0000256" key="13">
    <source>
        <dbReference type="ARBA" id="ARBA00023033"/>
    </source>
</evidence>
<dbReference type="PANTHER" id="PTHR45618">
    <property type="entry name" value="MITOCHONDRIAL DICARBOXYLATE CARRIER-RELATED"/>
    <property type="match status" value="1"/>
</dbReference>
<dbReference type="InterPro" id="IPR002938">
    <property type="entry name" value="FAD-bd"/>
</dbReference>
<keyword evidence="13" id="KW-0503">Monooxygenase</keyword>
<evidence type="ECO:0000256" key="12">
    <source>
        <dbReference type="ARBA" id="ARBA00023002"/>
    </source>
</evidence>
<dbReference type="FunFam" id="3.50.50.60:FF:000021">
    <property type="entry name" value="Ubiquinone biosynthesis monooxygenase COQ6"/>
    <property type="match status" value="1"/>
</dbReference>
<comment type="similarity">
    <text evidence="4 17">Belongs to the mitochondrial carrier (TC 2.A.29) family.</text>
</comment>
<evidence type="ECO:0000313" key="20">
    <source>
        <dbReference type="Proteomes" id="UP001176961"/>
    </source>
</evidence>
<dbReference type="FunFam" id="1.50.40.10:FF:000062">
    <property type="entry name" value="mitochondrial uncoupling protein 3"/>
    <property type="match status" value="1"/>
</dbReference>
<keyword evidence="11" id="KW-1133">Transmembrane helix</keyword>
<evidence type="ECO:0000256" key="15">
    <source>
        <dbReference type="ARBA" id="ARBA00023136"/>
    </source>
</evidence>
<keyword evidence="7 16" id="KW-0812">Transmembrane</keyword>
<dbReference type="GO" id="GO:0005743">
    <property type="term" value="C:mitochondrial inner membrane"/>
    <property type="evidence" value="ECO:0007669"/>
    <property type="project" value="UniProtKB-SubCell"/>
</dbReference>
<evidence type="ECO:0000256" key="9">
    <source>
        <dbReference type="ARBA" id="ARBA00022792"/>
    </source>
</evidence>
<evidence type="ECO:0000256" key="2">
    <source>
        <dbReference type="ARBA" id="ARBA00004448"/>
    </source>
</evidence>
<evidence type="ECO:0000256" key="1">
    <source>
        <dbReference type="ARBA" id="ARBA00001974"/>
    </source>
</evidence>
<keyword evidence="6" id="KW-0285">Flavoprotein</keyword>
<dbReference type="InterPro" id="IPR023395">
    <property type="entry name" value="MCP_dom_sf"/>
</dbReference>
<comment type="caution">
    <text evidence="19">The sequence shown here is derived from an EMBL/GenBank/DDBJ whole genome shotgun (WGS) entry which is preliminary data.</text>
</comment>
<keyword evidence="8" id="KW-0677">Repeat</keyword>
<keyword evidence="12" id="KW-0560">Oxidoreductase</keyword>
<feature type="repeat" description="Solcar" evidence="16">
    <location>
        <begin position="213"/>
        <end position="313"/>
    </location>
</feature>
<evidence type="ECO:0000256" key="4">
    <source>
        <dbReference type="ARBA" id="ARBA00006375"/>
    </source>
</evidence>